<feature type="domain" description="4Fe-4S ferredoxin-type" evidence="1">
    <location>
        <begin position="61"/>
        <end position="90"/>
    </location>
</feature>
<feature type="domain" description="4Fe-4S ferredoxin-type" evidence="1">
    <location>
        <begin position="29"/>
        <end position="59"/>
    </location>
</feature>
<evidence type="ECO:0000259" key="1">
    <source>
        <dbReference type="PROSITE" id="PS51379"/>
    </source>
</evidence>
<dbReference type="SUPFAM" id="SSF54862">
    <property type="entry name" value="4Fe-4S ferredoxins"/>
    <property type="match status" value="1"/>
</dbReference>
<organism evidence="2">
    <name type="scientific">Thermosphaera aggregans</name>
    <dbReference type="NCBI Taxonomy" id="54254"/>
    <lineage>
        <taxon>Archaea</taxon>
        <taxon>Thermoproteota</taxon>
        <taxon>Thermoprotei</taxon>
        <taxon>Desulfurococcales</taxon>
        <taxon>Desulfurococcaceae</taxon>
        <taxon>Thermosphaera</taxon>
    </lineage>
</organism>
<dbReference type="GO" id="GO:0016491">
    <property type="term" value="F:oxidoreductase activity"/>
    <property type="evidence" value="ECO:0007669"/>
    <property type="project" value="UniProtKB-ARBA"/>
</dbReference>
<accession>A0A7C2FEC9</accession>
<sequence length="161" mass="17889">MGFKETGVLTLQDMVKAGLMPTEERLRKGPVALLECPEQIPCNICVSACPFKAISMDKVYDLPRLDENKCIGCGVCVAKCPGLAIFVIDISKSDKAYITLPYELLPRPSKGARVKLLNREGKVVGEGIVVKTWEYEKTWVVTVEVEKDLWFDVRAIKVEGV</sequence>
<dbReference type="PANTHER" id="PTHR43122:SF1">
    <property type="entry name" value="IRON-SULFUR-BINDING PROTEIN"/>
    <property type="match status" value="1"/>
</dbReference>
<dbReference type="InterPro" id="IPR017900">
    <property type="entry name" value="4Fe4S_Fe_S_CS"/>
</dbReference>
<protein>
    <submittedName>
        <fullName evidence="2">4Fe-4S dicluster domain-containing protein</fullName>
    </submittedName>
</protein>
<comment type="caution">
    <text evidence="2">The sequence shown here is derived from an EMBL/GenBank/DDBJ whole genome shotgun (WGS) entry which is preliminary data.</text>
</comment>
<proteinExistence type="predicted"/>
<dbReference type="PROSITE" id="PS51379">
    <property type="entry name" value="4FE4S_FER_2"/>
    <property type="match status" value="2"/>
</dbReference>
<name>A0A7C2FEC9_9CREN</name>
<dbReference type="PROSITE" id="PS00198">
    <property type="entry name" value="4FE4S_FER_1"/>
    <property type="match status" value="1"/>
</dbReference>
<gene>
    <name evidence="2" type="ORF">ENP55_00740</name>
</gene>
<dbReference type="InterPro" id="IPR017896">
    <property type="entry name" value="4Fe4S_Fe-S-bd"/>
</dbReference>
<dbReference type="Pfam" id="PF12838">
    <property type="entry name" value="Fer4_7"/>
    <property type="match status" value="1"/>
</dbReference>
<dbReference type="Gene3D" id="3.30.70.20">
    <property type="match status" value="1"/>
</dbReference>
<evidence type="ECO:0000313" key="2">
    <source>
        <dbReference type="EMBL" id="HEF86842.1"/>
    </source>
</evidence>
<dbReference type="EMBL" id="DSJT01000003">
    <property type="protein sequence ID" value="HEF86842.1"/>
    <property type="molecule type" value="Genomic_DNA"/>
</dbReference>
<dbReference type="PANTHER" id="PTHR43122">
    <property type="entry name" value="FERREDOXIN SUBUNIT OF PYRUVATE:FLAVODOXIN OXIDOREDUCTASE-RELATED"/>
    <property type="match status" value="1"/>
</dbReference>
<reference evidence="2" key="1">
    <citation type="journal article" date="2020" name="mSystems">
        <title>Genome- and Community-Level Interaction Insights into Carbon Utilization and Element Cycling Functions of Hydrothermarchaeota in Hydrothermal Sediment.</title>
        <authorList>
            <person name="Zhou Z."/>
            <person name="Liu Y."/>
            <person name="Xu W."/>
            <person name="Pan J."/>
            <person name="Luo Z.H."/>
            <person name="Li M."/>
        </authorList>
    </citation>
    <scope>NUCLEOTIDE SEQUENCE [LARGE SCALE GENOMIC DNA]</scope>
    <source>
        <strain evidence="2">SpSt-23</strain>
    </source>
</reference>
<dbReference type="AlphaFoldDB" id="A0A7C2FEC9"/>